<feature type="signal peptide" evidence="7">
    <location>
        <begin position="1"/>
        <end position="19"/>
    </location>
</feature>
<feature type="binding site" evidence="6">
    <location>
        <position position="72"/>
    </location>
    <ligand>
        <name>Zn(2+)</name>
        <dbReference type="ChEBI" id="CHEBI:29105"/>
    </ligand>
</feature>
<comment type="catalytic activity">
    <reaction evidence="5 6">
        <text>L-methionyl-[protein] + [thioredoxin]-disulfide + H2O = L-methionyl-(R)-S-oxide-[protein] + [thioredoxin]-dithiol</text>
        <dbReference type="Rhea" id="RHEA:24164"/>
        <dbReference type="Rhea" id="RHEA-COMP:10698"/>
        <dbReference type="Rhea" id="RHEA-COMP:10700"/>
        <dbReference type="Rhea" id="RHEA-COMP:12313"/>
        <dbReference type="Rhea" id="RHEA-COMP:12314"/>
        <dbReference type="ChEBI" id="CHEBI:15377"/>
        <dbReference type="ChEBI" id="CHEBI:16044"/>
        <dbReference type="ChEBI" id="CHEBI:29950"/>
        <dbReference type="ChEBI" id="CHEBI:45764"/>
        <dbReference type="ChEBI" id="CHEBI:50058"/>
        <dbReference type="EC" id="1.8.4.12"/>
    </reaction>
</comment>
<dbReference type="RefSeq" id="WP_338235913.1">
    <property type="nucleotide sequence ID" value="NZ_BQKE01000001.1"/>
</dbReference>
<dbReference type="PANTHER" id="PTHR10173">
    <property type="entry name" value="METHIONINE SULFOXIDE REDUCTASE"/>
    <property type="match status" value="1"/>
</dbReference>
<name>A0AAN4VW53_9BACT</name>
<dbReference type="InterPro" id="IPR011057">
    <property type="entry name" value="Mss4-like_sf"/>
</dbReference>
<gene>
    <name evidence="6 9" type="primary">msrB</name>
    <name evidence="9" type="ORF">PEDI_05850</name>
</gene>
<dbReference type="HAMAP" id="MF_01400">
    <property type="entry name" value="MsrB"/>
    <property type="match status" value="1"/>
</dbReference>
<feature type="domain" description="MsrB" evidence="8">
    <location>
        <begin position="30"/>
        <end position="152"/>
    </location>
</feature>
<dbReference type="InterPro" id="IPR002579">
    <property type="entry name" value="Met_Sox_Rdtase_MsrB_dom"/>
</dbReference>
<feature type="binding site" evidence="6">
    <location>
        <position position="69"/>
    </location>
    <ligand>
        <name>Zn(2+)</name>
        <dbReference type="ChEBI" id="CHEBI:29105"/>
    </ligand>
</feature>
<dbReference type="GO" id="GO:0008270">
    <property type="term" value="F:zinc ion binding"/>
    <property type="evidence" value="ECO:0007669"/>
    <property type="project" value="UniProtKB-UniRule"/>
</dbReference>
<comment type="caution">
    <text evidence="9">The sequence shown here is derived from an EMBL/GenBank/DDBJ whole genome shotgun (WGS) entry which is preliminary data.</text>
</comment>
<dbReference type="GO" id="GO:0030091">
    <property type="term" value="P:protein repair"/>
    <property type="evidence" value="ECO:0007669"/>
    <property type="project" value="InterPro"/>
</dbReference>
<accession>A0AAN4VW53</accession>
<evidence type="ECO:0000256" key="3">
    <source>
        <dbReference type="ARBA" id="ARBA00022833"/>
    </source>
</evidence>
<dbReference type="AlphaFoldDB" id="A0AAN4VW53"/>
<evidence type="ECO:0000256" key="7">
    <source>
        <dbReference type="SAM" id="SignalP"/>
    </source>
</evidence>
<dbReference type="GO" id="GO:0005737">
    <property type="term" value="C:cytoplasm"/>
    <property type="evidence" value="ECO:0007669"/>
    <property type="project" value="TreeGrafter"/>
</dbReference>
<keyword evidence="4 6" id="KW-0560">Oxidoreductase</keyword>
<feature type="binding site" evidence="6">
    <location>
        <position position="121"/>
    </location>
    <ligand>
        <name>Zn(2+)</name>
        <dbReference type="ChEBI" id="CHEBI:29105"/>
    </ligand>
</feature>
<feature type="chain" id="PRO_5042952822" description="Peptide methionine sulfoxide reductase MsrB" evidence="7">
    <location>
        <begin position="20"/>
        <end position="158"/>
    </location>
</feature>
<dbReference type="Gene3D" id="2.170.150.20">
    <property type="entry name" value="Peptide methionine sulfoxide reductase"/>
    <property type="match status" value="1"/>
</dbReference>
<dbReference type="Pfam" id="PF01641">
    <property type="entry name" value="SelR"/>
    <property type="match status" value="1"/>
</dbReference>
<dbReference type="GO" id="GO:0006979">
    <property type="term" value="P:response to oxidative stress"/>
    <property type="evidence" value="ECO:0007669"/>
    <property type="project" value="InterPro"/>
</dbReference>
<proteinExistence type="inferred from homology"/>
<dbReference type="EMBL" id="BQKE01000001">
    <property type="protein sequence ID" value="GJM60033.1"/>
    <property type="molecule type" value="Genomic_DNA"/>
</dbReference>
<evidence type="ECO:0000256" key="2">
    <source>
        <dbReference type="ARBA" id="ARBA00022723"/>
    </source>
</evidence>
<keyword evidence="2 6" id="KW-0479">Metal-binding</keyword>
<dbReference type="NCBIfam" id="TIGR00357">
    <property type="entry name" value="peptide-methionine (R)-S-oxide reductase MsrB"/>
    <property type="match status" value="1"/>
</dbReference>
<dbReference type="SUPFAM" id="SSF51316">
    <property type="entry name" value="Mss4-like"/>
    <property type="match status" value="1"/>
</dbReference>
<organism evidence="9 10">
    <name type="scientific">Persicobacter diffluens</name>
    <dbReference type="NCBI Taxonomy" id="981"/>
    <lineage>
        <taxon>Bacteria</taxon>
        <taxon>Pseudomonadati</taxon>
        <taxon>Bacteroidota</taxon>
        <taxon>Cytophagia</taxon>
        <taxon>Cytophagales</taxon>
        <taxon>Persicobacteraceae</taxon>
        <taxon>Persicobacter</taxon>
    </lineage>
</organism>
<reference evidence="9 10" key="1">
    <citation type="submission" date="2021-12" db="EMBL/GenBank/DDBJ databases">
        <title>Genome sequencing of bacteria with rrn-lacking chromosome and rrn-plasmid.</title>
        <authorList>
            <person name="Anda M."/>
            <person name="Iwasaki W."/>
        </authorList>
    </citation>
    <scope>NUCLEOTIDE SEQUENCE [LARGE SCALE GENOMIC DNA]</scope>
    <source>
        <strain evidence="9 10">NBRC 15940</strain>
    </source>
</reference>
<keyword evidence="10" id="KW-1185">Reference proteome</keyword>
<sequence>MRKVMLFLGILIYSNALFAQNNTAMKEQDDAYWKDKLSDLEYHVLREKGTERPFTGAYDDFYEVGLYSCKGCGQDLFLSDAKFASHCGWPSFFKPIKEDALTETRDESHGMIRTEITCSNCGGHLGHVFKDGPPPTGLRYCMNSVSLNFKPLSEEDQK</sequence>
<feature type="binding site" evidence="6">
    <location>
        <position position="118"/>
    </location>
    <ligand>
        <name>Zn(2+)</name>
        <dbReference type="ChEBI" id="CHEBI:29105"/>
    </ligand>
</feature>
<dbReference type="FunFam" id="2.170.150.20:FF:000001">
    <property type="entry name" value="Peptide methionine sulfoxide reductase MsrB"/>
    <property type="match status" value="1"/>
</dbReference>
<dbReference type="InterPro" id="IPR028427">
    <property type="entry name" value="Met_Sox_Rdtase_MsrB"/>
</dbReference>
<keyword evidence="7" id="KW-0732">Signal</keyword>
<comment type="similarity">
    <text evidence="1 6">Belongs to the MsrB Met sulfoxide reductase family.</text>
</comment>
<evidence type="ECO:0000313" key="9">
    <source>
        <dbReference type="EMBL" id="GJM60033.1"/>
    </source>
</evidence>
<feature type="active site" description="Nucleophile" evidence="6">
    <location>
        <position position="141"/>
    </location>
</feature>
<evidence type="ECO:0000259" key="8">
    <source>
        <dbReference type="PROSITE" id="PS51790"/>
    </source>
</evidence>
<evidence type="ECO:0000256" key="1">
    <source>
        <dbReference type="ARBA" id="ARBA00007174"/>
    </source>
</evidence>
<keyword evidence="3 6" id="KW-0862">Zinc</keyword>
<comment type="cofactor">
    <cofactor evidence="6">
        <name>Zn(2+)</name>
        <dbReference type="ChEBI" id="CHEBI:29105"/>
    </cofactor>
    <text evidence="6">Binds 1 zinc ion per subunit. The zinc ion is important for the structural integrity of the protein.</text>
</comment>
<dbReference type="Proteomes" id="UP001310022">
    <property type="component" value="Unassembled WGS sequence"/>
</dbReference>
<evidence type="ECO:0000313" key="10">
    <source>
        <dbReference type="Proteomes" id="UP001310022"/>
    </source>
</evidence>
<evidence type="ECO:0000256" key="4">
    <source>
        <dbReference type="ARBA" id="ARBA00023002"/>
    </source>
</evidence>
<evidence type="ECO:0000256" key="6">
    <source>
        <dbReference type="HAMAP-Rule" id="MF_01400"/>
    </source>
</evidence>
<dbReference type="PANTHER" id="PTHR10173:SF52">
    <property type="entry name" value="METHIONINE-R-SULFOXIDE REDUCTASE B1"/>
    <property type="match status" value="1"/>
</dbReference>
<dbReference type="EC" id="1.8.4.12" evidence="6"/>
<dbReference type="PROSITE" id="PS51790">
    <property type="entry name" value="MSRB"/>
    <property type="match status" value="1"/>
</dbReference>
<dbReference type="GO" id="GO:0033743">
    <property type="term" value="F:peptide-methionine (R)-S-oxide reductase activity"/>
    <property type="evidence" value="ECO:0007669"/>
    <property type="project" value="UniProtKB-UniRule"/>
</dbReference>
<protein>
    <recommendedName>
        <fullName evidence="6">Peptide methionine sulfoxide reductase MsrB</fullName>
        <ecNumber evidence="6">1.8.4.12</ecNumber>
    </recommendedName>
    <alternativeName>
        <fullName evidence="6">Peptide-methionine (R)-S-oxide reductase</fullName>
    </alternativeName>
</protein>
<evidence type="ECO:0000256" key="5">
    <source>
        <dbReference type="ARBA" id="ARBA00048488"/>
    </source>
</evidence>